<feature type="region of interest" description="Disordered" evidence="1">
    <location>
        <begin position="1"/>
        <end position="20"/>
    </location>
</feature>
<protein>
    <submittedName>
        <fullName evidence="2">Uncharacterized protein</fullName>
    </submittedName>
</protein>
<reference evidence="2" key="2">
    <citation type="submission" date="2018-03" db="EMBL/GenBank/DDBJ databases">
        <title>The Triticum urartu genome reveals the dynamic nature of wheat genome evolution.</title>
        <authorList>
            <person name="Ling H."/>
            <person name="Ma B."/>
            <person name="Shi X."/>
            <person name="Liu H."/>
            <person name="Dong L."/>
            <person name="Sun H."/>
            <person name="Cao Y."/>
            <person name="Gao Q."/>
            <person name="Zheng S."/>
            <person name="Li Y."/>
            <person name="Yu Y."/>
            <person name="Du H."/>
            <person name="Qi M."/>
            <person name="Li Y."/>
            <person name="Yu H."/>
            <person name="Cui Y."/>
            <person name="Wang N."/>
            <person name="Chen C."/>
            <person name="Wu H."/>
            <person name="Zhao Y."/>
            <person name="Zhang J."/>
            <person name="Li Y."/>
            <person name="Zhou W."/>
            <person name="Zhang B."/>
            <person name="Hu W."/>
            <person name="Eijk M."/>
            <person name="Tang J."/>
            <person name="Witsenboer H."/>
            <person name="Zhao S."/>
            <person name="Li Z."/>
            <person name="Zhang A."/>
            <person name="Wang D."/>
            <person name="Liang C."/>
        </authorList>
    </citation>
    <scope>NUCLEOTIDE SEQUENCE [LARGE SCALE GENOMIC DNA]</scope>
    <source>
        <strain evidence="2">cv. G1812</strain>
    </source>
</reference>
<name>A0A8R7PYR2_TRIUA</name>
<dbReference type="Proteomes" id="UP000015106">
    <property type="component" value="Chromosome 4"/>
</dbReference>
<dbReference type="EnsemblPlants" id="TuG1812G0400000036.01.T02">
    <property type="protein sequence ID" value="TuG1812G0400000036.01.T02"/>
    <property type="gene ID" value="TuG1812G0400000036.01"/>
</dbReference>
<reference evidence="3" key="1">
    <citation type="journal article" date="2013" name="Nature">
        <title>Draft genome of the wheat A-genome progenitor Triticum urartu.</title>
        <authorList>
            <person name="Ling H.Q."/>
            <person name="Zhao S."/>
            <person name="Liu D."/>
            <person name="Wang J."/>
            <person name="Sun H."/>
            <person name="Zhang C."/>
            <person name="Fan H."/>
            <person name="Li D."/>
            <person name="Dong L."/>
            <person name="Tao Y."/>
            <person name="Gao C."/>
            <person name="Wu H."/>
            <person name="Li Y."/>
            <person name="Cui Y."/>
            <person name="Guo X."/>
            <person name="Zheng S."/>
            <person name="Wang B."/>
            <person name="Yu K."/>
            <person name="Liang Q."/>
            <person name="Yang W."/>
            <person name="Lou X."/>
            <person name="Chen J."/>
            <person name="Feng M."/>
            <person name="Jian J."/>
            <person name="Zhang X."/>
            <person name="Luo G."/>
            <person name="Jiang Y."/>
            <person name="Liu J."/>
            <person name="Wang Z."/>
            <person name="Sha Y."/>
            <person name="Zhang B."/>
            <person name="Wu H."/>
            <person name="Tang D."/>
            <person name="Shen Q."/>
            <person name="Xue P."/>
            <person name="Zou S."/>
            <person name="Wang X."/>
            <person name="Liu X."/>
            <person name="Wang F."/>
            <person name="Yang Y."/>
            <person name="An X."/>
            <person name="Dong Z."/>
            <person name="Zhang K."/>
            <person name="Zhang X."/>
            <person name="Luo M.C."/>
            <person name="Dvorak J."/>
            <person name="Tong Y."/>
            <person name="Wang J."/>
            <person name="Yang H."/>
            <person name="Li Z."/>
            <person name="Wang D."/>
            <person name="Zhang A."/>
            <person name="Wang J."/>
        </authorList>
    </citation>
    <scope>NUCLEOTIDE SEQUENCE</scope>
    <source>
        <strain evidence="3">cv. G1812</strain>
    </source>
</reference>
<feature type="compositionally biased region" description="Polar residues" evidence="1">
    <location>
        <begin position="1"/>
        <end position="10"/>
    </location>
</feature>
<accession>A0A8R7PYR2</accession>
<organism evidence="2 3">
    <name type="scientific">Triticum urartu</name>
    <name type="common">Red wild einkorn</name>
    <name type="synonym">Crithodium urartu</name>
    <dbReference type="NCBI Taxonomy" id="4572"/>
    <lineage>
        <taxon>Eukaryota</taxon>
        <taxon>Viridiplantae</taxon>
        <taxon>Streptophyta</taxon>
        <taxon>Embryophyta</taxon>
        <taxon>Tracheophyta</taxon>
        <taxon>Spermatophyta</taxon>
        <taxon>Magnoliopsida</taxon>
        <taxon>Liliopsida</taxon>
        <taxon>Poales</taxon>
        <taxon>Poaceae</taxon>
        <taxon>BOP clade</taxon>
        <taxon>Pooideae</taxon>
        <taxon>Triticodae</taxon>
        <taxon>Triticeae</taxon>
        <taxon>Triticinae</taxon>
        <taxon>Triticum</taxon>
    </lineage>
</organism>
<proteinExistence type="predicted"/>
<evidence type="ECO:0000313" key="3">
    <source>
        <dbReference type="Proteomes" id="UP000015106"/>
    </source>
</evidence>
<sequence>WKKQQPRNSFASPPLPLSPRPAAAPVFLCSASVHSTRFALSLSRPPKLGAGTSPLRRHVCRWHRALRAGRQVNSMQPMAVVPPVESQASMSVADGQICRVADPAVPNSGDFQLD</sequence>
<evidence type="ECO:0000256" key="1">
    <source>
        <dbReference type="SAM" id="MobiDB-lite"/>
    </source>
</evidence>
<keyword evidence="3" id="KW-1185">Reference proteome</keyword>
<reference evidence="2" key="3">
    <citation type="submission" date="2022-06" db="UniProtKB">
        <authorList>
            <consortium name="EnsemblPlants"/>
        </authorList>
    </citation>
    <scope>IDENTIFICATION</scope>
</reference>
<dbReference type="AlphaFoldDB" id="A0A8R7PYR2"/>
<dbReference type="Gramene" id="TuG1812G0400000036.01.T02">
    <property type="protein sequence ID" value="TuG1812G0400000036.01.T02"/>
    <property type="gene ID" value="TuG1812G0400000036.01"/>
</dbReference>
<evidence type="ECO:0000313" key="2">
    <source>
        <dbReference type="EnsemblPlants" id="TuG1812G0400000036.01.T02"/>
    </source>
</evidence>